<dbReference type="EMBL" id="JADAQX010000871">
    <property type="protein sequence ID" value="KAF8819239.1"/>
    <property type="molecule type" value="Genomic_DNA"/>
</dbReference>
<dbReference type="SUPFAM" id="SSF158702">
    <property type="entry name" value="Sec63 N-terminal domain-like"/>
    <property type="match status" value="2"/>
</dbReference>
<organism evidence="9 10">
    <name type="scientific">Cardiosporidium cionae</name>
    <dbReference type="NCBI Taxonomy" id="476202"/>
    <lineage>
        <taxon>Eukaryota</taxon>
        <taxon>Sar</taxon>
        <taxon>Alveolata</taxon>
        <taxon>Apicomplexa</taxon>
        <taxon>Aconoidasida</taxon>
        <taxon>Nephromycida</taxon>
        <taxon>Cardiosporidium</taxon>
    </lineage>
</organism>
<keyword evidence="7" id="KW-0143">Chaperone</keyword>
<dbReference type="SMART" id="SM00973">
    <property type="entry name" value="Sec63"/>
    <property type="match status" value="1"/>
</dbReference>
<proteinExistence type="predicted"/>
<feature type="domain" description="SEC63" evidence="8">
    <location>
        <begin position="5"/>
        <end position="363"/>
    </location>
</feature>
<evidence type="ECO:0000256" key="4">
    <source>
        <dbReference type="ARBA" id="ARBA00022824"/>
    </source>
</evidence>
<keyword evidence="6" id="KW-0472">Membrane</keyword>
<dbReference type="InterPro" id="IPR035892">
    <property type="entry name" value="C2_domain_sf"/>
</dbReference>
<dbReference type="PANTHER" id="PTHR24075">
    <property type="entry name" value="SEC63 DOMAIN-CONTAINING"/>
    <property type="match status" value="1"/>
</dbReference>
<name>A0ABQ7J5N2_9APIC</name>
<evidence type="ECO:0000256" key="1">
    <source>
        <dbReference type="ARBA" id="ARBA00004141"/>
    </source>
</evidence>
<dbReference type="Gene3D" id="1.10.3380.10">
    <property type="entry name" value="Sec63 N-terminal domain-like domain"/>
    <property type="match status" value="1"/>
</dbReference>
<dbReference type="InterPro" id="IPR014756">
    <property type="entry name" value="Ig_E-set"/>
</dbReference>
<evidence type="ECO:0000256" key="3">
    <source>
        <dbReference type="ARBA" id="ARBA00022692"/>
    </source>
</evidence>
<dbReference type="Proteomes" id="UP000823046">
    <property type="component" value="Unassembled WGS sequence"/>
</dbReference>
<dbReference type="Gene3D" id="2.60.40.150">
    <property type="entry name" value="C2 domain"/>
    <property type="match status" value="1"/>
</dbReference>
<evidence type="ECO:0000256" key="7">
    <source>
        <dbReference type="ARBA" id="ARBA00023186"/>
    </source>
</evidence>
<comment type="caution">
    <text evidence="9">The sequence shown here is derived from an EMBL/GenBank/DDBJ whole genome shotgun (WGS) entry which is preliminary data.</text>
</comment>
<dbReference type="Pfam" id="PF02889">
    <property type="entry name" value="Sec63"/>
    <property type="match status" value="2"/>
</dbReference>
<evidence type="ECO:0000313" key="9">
    <source>
        <dbReference type="EMBL" id="KAF8819239.1"/>
    </source>
</evidence>
<keyword evidence="10" id="KW-1185">Reference proteome</keyword>
<keyword evidence="3" id="KW-0812">Transmembrane</keyword>
<evidence type="ECO:0000256" key="5">
    <source>
        <dbReference type="ARBA" id="ARBA00022989"/>
    </source>
</evidence>
<evidence type="ECO:0000256" key="6">
    <source>
        <dbReference type="ARBA" id="ARBA00023136"/>
    </source>
</evidence>
<dbReference type="SUPFAM" id="SSF81296">
    <property type="entry name" value="E set domains"/>
    <property type="match status" value="1"/>
</dbReference>
<dbReference type="PANTHER" id="PTHR24075:SF6">
    <property type="entry name" value="ACTIVATING SIGNAL COINTEGRATOR 1 COMPLEX SUBUNIT 3"/>
    <property type="match status" value="1"/>
</dbReference>
<reference evidence="9 10" key="1">
    <citation type="journal article" date="2020" name="bioRxiv">
        <title>Metabolic contributions of an alphaproteobacterial endosymbiont in the apicomplexan Cardiosporidium cionae.</title>
        <authorList>
            <person name="Hunter E.S."/>
            <person name="Paight C.J."/>
            <person name="Lane C.E."/>
        </authorList>
    </citation>
    <scope>NUCLEOTIDE SEQUENCE [LARGE SCALE GENOMIC DNA]</scope>
    <source>
        <strain evidence="9">ESH_2018</strain>
    </source>
</reference>
<keyword evidence="4" id="KW-0256">Endoplasmic reticulum</keyword>
<protein>
    <recommendedName>
        <fullName evidence="8">SEC63 domain-containing protein</fullName>
    </recommendedName>
</protein>
<evidence type="ECO:0000313" key="10">
    <source>
        <dbReference type="Proteomes" id="UP000823046"/>
    </source>
</evidence>
<keyword evidence="5" id="KW-1133">Transmembrane helix</keyword>
<sequence>MGISAARVGGISLKDGNFSRELSHLTFEATKMGDAVEKNNLFISIEHNEENLNAELASIIPYPIEEDKMDDPHYKAFLLLQAHMFSLPLPICDYKTDLKSVLDQSIQKNIKKFFYQRKKKKREERGGHAMIDISVDEAHLRYVLHLILLLQCLIQATNPSRSTLHAIAPLIHSHIEELHQNGIVCLPQLLEEEEAKQRLRSLSGIDAELYKEISSYFTIFPLLTVSLTLFMKSEASHGNFVAISPDSSTSTTSQEKIYASYTIPPNSALQMRFQLIYKNSPKTYAAAPHFPKLKRVGWYIVLGDLDESVDELVALRRISFNHRKVNEAINFDGPDECNATFCLTALICSDSYVGLDQQFDIQIRTTH</sequence>
<comment type="subcellular location">
    <subcellularLocation>
        <location evidence="2">Endoplasmic reticulum</location>
    </subcellularLocation>
    <subcellularLocation>
        <location evidence="1">Membrane</location>
        <topology evidence="1">Multi-pass membrane protein</topology>
    </subcellularLocation>
</comment>
<dbReference type="InterPro" id="IPR004179">
    <property type="entry name" value="Sec63-dom"/>
</dbReference>
<gene>
    <name evidence="9" type="ORF">IE077_001343</name>
</gene>
<evidence type="ECO:0000259" key="8">
    <source>
        <dbReference type="SMART" id="SM00973"/>
    </source>
</evidence>
<accession>A0ABQ7J5N2</accession>
<evidence type="ECO:0000256" key="2">
    <source>
        <dbReference type="ARBA" id="ARBA00004240"/>
    </source>
</evidence>